<dbReference type="RefSeq" id="XP_032836032.1">
    <property type="nucleotide sequence ID" value="XM_032980141.1"/>
</dbReference>
<feature type="compositionally biased region" description="Low complexity" evidence="19">
    <location>
        <begin position="150"/>
        <end position="162"/>
    </location>
</feature>
<dbReference type="GO" id="GO:0030100">
    <property type="term" value="P:regulation of endocytosis"/>
    <property type="evidence" value="ECO:0007669"/>
    <property type="project" value="TreeGrafter"/>
</dbReference>
<evidence type="ECO:0000256" key="11">
    <source>
        <dbReference type="ARBA" id="ARBA00022927"/>
    </source>
</evidence>
<dbReference type="Proteomes" id="UP001318040">
    <property type="component" value="Chromosome 43"/>
</dbReference>
<dbReference type="SMART" id="SM00105">
    <property type="entry name" value="ArfGap"/>
    <property type="match status" value="1"/>
</dbReference>
<evidence type="ECO:0000256" key="6">
    <source>
        <dbReference type="ARBA" id="ARBA00022553"/>
    </source>
</evidence>
<feature type="compositionally biased region" description="Low complexity" evidence="19">
    <location>
        <begin position="414"/>
        <end position="423"/>
    </location>
</feature>
<evidence type="ECO:0000313" key="22">
    <source>
        <dbReference type="RefSeq" id="XP_032836031.1"/>
    </source>
</evidence>
<feature type="compositionally biased region" description="Gly residues" evidence="19">
    <location>
        <begin position="433"/>
        <end position="444"/>
    </location>
</feature>
<feature type="compositionally biased region" description="Gly residues" evidence="19">
    <location>
        <begin position="388"/>
        <end position="406"/>
    </location>
</feature>
<evidence type="ECO:0000256" key="9">
    <source>
        <dbReference type="ARBA" id="ARBA00022833"/>
    </source>
</evidence>
<dbReference type="PRINTS" id="PR00405">
    <property type="entry name" value="REVINTRACTNG"/>
</dbReference>
<keyword evidence="10" id="KW-0931">ER-Golgi transport</keyword>
<keyword evidence="7" id="KW-0479">Metal-binding</keyword>
<evidence type="ECO:0000256" key="10">
    <source>
        <dbReference type="ARBA" id="ARBA00022892"/>
    </source>
</evidence>
<evidence type="ECO:0000256" key="3">
    <source>
        <dbReference type="ARBA" id="ARBA00022448"/>
    </source>
</evidence>
<keyword evidence="5" id="KW-0963">Cytoplasm</keyword>
<evidence type="ECO:0000256" key="4">
    <source>
        <dbReference type="ARBA" id="ARBA00022468"/>
    </source>
</evidence>
<evidence type="ECO:0000313" key="23">
    <source>
        <dbReference type="RefSeq" id="XP_032836032.1"/>
    </source>
</evidence>
<evidence type="ECO:0000256" key="17">
    <source>
        <dbReference type="ARBA" id="ARBA00081514"/>
    </source>
</evidence>
<protein>
    <recommendedName>
        <fullName evidence="15">ADP-ribosylation factor GTPase-activating protein 1</fullName>
    </recommendedName>
    <alternativeName>
        <fullName evidence="17">ADP-ribosylation factor 1 GTPase-activating protein</fullName>
    </alternativeName>
    <alternativeName>
        <fullName evidence="16">ARF1-directed GTPase-activating protein</fullName>
    </alternativeName>
</protein>
<dbReference type="FunFam" id="1.10.220.150:FF:000008">
    <property type="entry name" value="ADP-ribosylation factor GTPase activating protein 1"/>
    <property type="match status" value="1"/>
</dbReference>
<evidence type="ECO:0000256" key="13">
    <source>
        <dbReference type="ARBA" id="ARBA00023034"/>
    </source>
</evidence>
<dbReference type="PANTHER" id="PTHR46395">
    <property type="entry name" value="ADP-RIBOSYLATION FACTOR GTPASE-ACTIVATING PROTEIN 1"/>
    <property type="match status" value="1"/>
</dbReference>
<evidence type="ECO:0000256" key="12">
    <source>
        <dbReference type="ARBA" id="ARBA00022990"/>
    </source>
</evidence>
<comment type="subcellular location">
    <subcellularLocation>
        <location evidence="1">Cytoplasm</location>
    </subcellularLocation>
    <subcellularLocation>
        <location evidence="2">Golgi apparatus</location>
    </subcellularLocation>
</comment>
<dbReference type="GO" id="GO:0016192">
    <property type="term" value="P:vesicle-mediated transport"/>
    <property type="evidence" value="ECO:0007669"/>
    <property type="project" value="UniProtKB-KW"/>
</dbReference>
<dbReference type="GO" id="GO:0032012">
    <property type="term" value="P:regulation of ARF protein signal transduction"/>
    <property type="evidence" value="ECO:0007669"/>
    <property type="project" value="TreeGrafter"/>
</dbReference>
<keyword evidence="6" id="KW-0597">Phosphoprotein</keyword>
<dbReference type="Gene3D" id="1.10.220.150">
    <property type="entry name" value="Arf GTPase activating protein"/>
    <property type="match status" value="1"/>
</dbReference>
<keyword evidence="4" id="KW-0343">GTPase activation</keyword>
<evidence type="ECO:0000256" key="7">
    <source>
        <dbReference type="ARBA" id="ARBA00022723"/>
    </source>
</evidence>
<dbReference type="GO" id="GO:0000139">
    <property type="term" value="C:Golgi membrane"/>
    <property type="evidence" value="ECO:0007669"/>
    <property type="project" value="TreeGrafter"/>
</dbReference>
<dbReference type="InterPro" id="IPR038508">
    <property type="entry name" value="ArfGAP_dom_sf"/>
</dbReference>
<organism evidence="21 23">
    <name type="scientific">Petromyzon marinus</name>
    <name type="common">Sea lamprey</name>
    <dbReference type="NCBI Taxonomy" id="7757"/>
    <lineage>
        <taxon>Eukaryota</taxon>
        <taxon>Metazoa</taxon>
        <taxon>Chordata</taxon>
        <taxon>Craniata</taxon>
        <taxon>Vertebrata</taxon>
        <taxon>Cyclostomata</taxon>
        <taxon>Hyperoartia</taxon>
        <taxon>Petromyzontiformes</taxon>
        <taxon>Petromyzontidae</taxon>
        <taxon>Petromyzon</taxon>
    </lineage>
</organism>
<dbReference type="KEGG" id="pmrn:116957783"/>
<feature type="region of interest" description="Disordered" evidence="19">
    <location>
        <begin position="366"/>
        <end position="469"/>
    </location>
</feature>
<evidence type="ECO:0000256" key="15">
    <source>
        <dbReference type="ARBA" id="ARBA00071258"/>
    </source>
</evidence>
<dbReference type="Pfam" id="PF01412">
    <property type="entry name" value="ArfGap"/>
    <property type="match status" value="1"/>
</dbReference>
<feature type="region of interest" description="Disordered" evidence="19">
    <location>
        <begin position="126"/>
        <end position="202"/>
    </location>
</feature>
<keyword evidence="11" id="KW-0653">Protein transport</keyword>
<dbReference type="RefSeq" id="XP_032836031.1">
    <property type="nucleotide sequence ID" value="XM_032980140.1"/>
</dbReference>
<dbReference type="PANTHER" id="PTHR46395:SF1">
    <property type="entry name" value="ADP-RIBOSYLATION FACTOR GTPASE-ACTIVATING PROTEIN 1"/>
    <property type="match status" value="1"/>
</dbReference>
<dbReference type="InterPro" id="IPR001164">
    <property type="entry name" value="ArfGAP_dom"/>
</dbReference>
<dbReference type="GO" id="GO:0005096">
    <property type="term" value="F:GTPase activator activity"/>
    <property type="evidence" value="ECO:0007669"/>
    <property type="project" value="UniProtKB-KW"/>
</dbReference>
<reference evidence="22 23" key="1">
    <citation type="submission" date="2025-04" db="UniProtKB">
        <authorList>
            <consortium name="RefSeq"/>
        </authorList>
    </citation>
    <scope>IDENTIFICATION</scope>
    <source>
        <tissue evidence="22 23">Sperm</tissue>
    </source>
</reference>
<feature type="region of interest" description="Disordered" evidence="19">
    <location>
        <begin position="310"/>
        <end position="336"/>
    </location>
</feature>
<feature type="domain" description="Arf-GAP" evidence="20">
    <location>
        <begin position="7"/>
        <end position="124"/>
    </location>
</feature>
<evidence type="ECO:0000256" key="18">
    <source>
        <dbReference type="PROSITE-ProRule" id="PRU00288"/>
    </source>
</evidence>
<name>A0AAJ7XJ38_PETMA</name>
<keyword evidence="9" id="KW-0862">Zinc</keyword>
<dbReference type="GO" id="GO:0015031">
    <property type="term" value="P:protein transport"/>
    <property type="evidence" value="ECO:0007669"/>
    <property type="project" value="UniProtKB-KW"/>
</dbReference>
<dbReference type="SUPFAM" id="SSF57863">
    <property type="entry name" value="ArfGap/RecO-like zinc finger"/>
    <property type="match status" value="1"/>
</dbReference>
<keyword evidence="12" id="KW-0007">Acetylation</keyword>
<dbReference type="AlphaFoldDB" id="A0AAJ7XJ38"/>
<dbReference type="CDD" id="cd08830">
    <property type="entry name" value="ArfGap_ArfGap1"/>
    <property type="match status" value="1"/>
</dbReference>
<keyword evidence="3" id="KW-0813">Transport</keyword>
<evidence type="ECO:0000256" key="16">
    <source>
        <dbReference type="ARBA" id="ARBA00077418"/>
    </source>
</evidence>
<evidence type="ECO:0000256" key="2">
    <source>
        <dbReference type="ARBA" id="ARBA00004555"/>
    </source>
</evidence>
<accession>A0AAJ7XJ38</accession>
<sequence length="469" mass="50161">MASPRTRRVLKEVRGQDDNGTCFECGAFNPQWVSVTYGIWICLECSGRHRGLGVHLSFVRSVSMDKWKDLELAKMKAGGNTRFRAFLGERDDVEEGWTLQEKYNSRPAALYRDKISALAEGREWSEETSEARNWVPPQAGGRLNASHRNSSSSSSKQQPPSSFATTNDYEDWLGDDSYQSGGGHSGHDSRYVGFGNTVEPQKKDDDLLNTAMSSFYSGWSSFTVGASKIATVAKEGAAKLGSQASQKLWGNKDPASELSQTMSDNIIKPATDKVKDGKILDDVSSSVSHLATKMQDVGAKGWREVSNLWSGRQGHETLPGVDSPHREGDTAAQNSRKCADGTFWDDFGHESQSGAPAADIDNWDFVSEHSPAGTRDGWGAEQDDKKAGGGGGGGGRGGGGRGGGAGDPRRQDSWDASWDSGWDVGKKEKSKANGGGDAGGGGGAVDSSSSSSKRAAKAEEQDAWDAVGW</sequence>
<evidence type="ECO:0000313" key="21">
    <source>
        <dbReference type="Proteomes" id="UP001318040"/>
    </source>
</evidence>
<dbReference type="PROSITE" id="PS50115">
    <property type="entry name" value="ARFGAP"/>
    <property type="match status" value="1"/>
</dbReference>
<proteinExistence type="predicted"/>
<evidence type="ECO:0000256" key="14">
    <source>
        <dbReference type="ARBA" id="ARBA00058112"/>
    </source>
</evidence>
<gene>
    <name evidence="22 23" type="primary">LOC116957783</name>
</gene>
<evidence type="ECO:0000256" key="19">
    <source>
        <dbReference type="SAM" id="MobiDB-lite"/>
    </source>
</evidence>
<keyword evidence="13" id="KW-0333">Golgi apparatus</keyword>
<evidence type="ECO:0000256" key="8">
    <source>
        <dbReference type="ARBA" id="ARBA00022771"/>
    </source>
</evidence>
<comment type="function">
    <text evidence="14">GTPase-activating protein (GAP) for the ADP ribosylation factor 1 (ARF1). Involved in membrane trafficking and /or vesicle transport. Promotes hydrolysis of the ARF1-bound GTP and thus, is required for the dissociation of coat proteins from Golgi-derived membranes and vesicles, a prerequisite for vesicle's fusion with target compartment. Probably regulates ARF1-mediated transport via its interaction with the KDELR proteins and TMED2. Overexpression induces the redistribution of the entire Golgi complex to the endoplasmic reticulum, as when ARF1 is deactivated. Its activity is stimulated by phosphoinosides and inhibited by phosphatidylcholine.</text>
</comment>
<evidence type="ECO:0000256" key="1">
    <source>
        <dbReference type="ARBA" id="ARBA00004496"/>
    </source>
</evidence>
<evidence type="ECO:0000259" key="20">
    <source>
        <dbReference type="PROSITE" id="PS50115"/>
    </source>
</evidence>
<dbReference type="GO" id="GO:0008270">
    <property type="term" value="F:zinc ion binding"/>
    <property type="evidence" value="ECO:0007669"/>
    <property type="project" value="UniProtKB-KW"/>
</dbReference>
<dbReference type="CTD" id="55738"/>
<keyword evidence="8 18" id="KW-0863">Zinc-finger</keyword>
<keyword evidence="21" id="KW-1185">Reference proteome</keyword>
<dbReference type="InterPro" id="IPR037278">
    <property type="entry name" value="ARFGAP/RecO"/>
</dbReference>
<evidence type="ECO:0000256" key="5">
    <source>
        <dbReference type="ARBA" id="ARBA00022490"/>
    </source>
</evidence>